<dbReference type="RefSeq" id="WP_379983256.1">
    <property type="nucleotide sequence ID" value="NZ_JADIKD010000012.1"/>
</dbReference>
<evidence type="ECO:0000313" key="4">
    <source>
        <dbReference type="Proteomes" id="UP001620408"/>
    </source>
</evidence>
<evidence type="ECO:0008006" key="5">
    <source>
        <dbReference type="Google" id="ProtNLM"/>
    </source>
</evidence>
<dbReference type="SUPFAM" id="SSF57997">
    <property type="entry name" value="Tropomyosin"/>
    <property type="match status" value="1"/>
</dbReference>
<reference evidence="3 4" key="1">
    <citation type="submission" date="2020-10" db="EMBL/GenBank/DDBJ databases">
        <title>Phylogeny of dyella-like bacteria.</title>
        <authorList>
            <person name="Fu J."/>
        </authorList>
    </citation>
    <scope>NUCLEOTIDE SEQUENCE [LARGE SCALE GENOMIC DNA]</scope>
    <source>
        <strain evidence="3 4">BB4</strain>
    </source>
</reference>
<evidence type="ECO:0000313" key="3">
    <source>
        <dbReference type="EMBL" id="MFK2919116.1"/>
    </source>
</evidence>
<organism evidence="3 4">
    <name type="scientific">Dyella koreensis</name>
    <dbReference type="NCBI Taxonomy" id="311235"/>
    <lineage>
        <taxon>Bacteria</taxon>
        <taxon>Pseudomonadati</taxon>
        <taxon>Pseudomonadota</taxon>
        <taxon>Gammaproteobacteria</taxon>
        <taxon>Lysobacterales</taxon>
        <taxon>Rhodanobacteraceae</taxon>
        <taxon>Dyella</taxon>
    </lineage>
</organism>
<feature type="region of interest" description="Disordered" evidence="1">
    <location>
        <begin position="82"/>
        <end position="107"/>
    </location>
</feature>
<dbReference type="Proteomes" id="UP001620408">
    <property type="component" value="Unassembled WGS sequence"/>
</dbReference>
<gene>
    <name evidence="3" type="ORF">ISS97_17735</name>
</gene>
<dbReference type="EMBL" id="JADIKD010000012">
    <property type="protein sequence ID" value="MFK2919116.1"/>
    <property type="molecule type" value="Genomic_DNA"/>
</dbReference>
<name>A0ABW8KAD0_9GAMM</name>
<evidence type="ECO:0000256" key="2">
    <source>
        <dbReference type="SAM" id="SignalP"/>
    </source>
</evidence>
<sequence>MKRMLGVAVVLAVWFSAGPAQAQSLEEQLRTQLREARGQLQDLQSEQAAWNAQKQGIQNERDQARKELAQAQAELSKLRASAAGGGSELAAERNARQRAEEALQQAQRSGTDVAAKLQTQQARESTLTIELADAKSELNTCGSRNQQLYKVGQEILDAYAHMDMGTVLSARQPFAAAARVKLENAAQGYGDRLYEQRYVPGAAKGKQP</sequence>
<evidence type="ECO:0000256" key="1">
    <source>
        <dbReference type="SAM" id="MobiDB-lite"/>
    </source>
</evidence>
<comment type="caution">
    <text evidence="3">The sequence shown here is derived from an EMBL/GenBank/DDBJ whole genome shotgun (WGS) entry which is preliminary data.</text>
</comment>
<protein>
    <recommendedName>
        <fullName evidence="5">DNA repair protein</fullName>
    </recommendedName>
</protein>
<keyword evidence="4" id="KW-1185">Reference proteome</keyword>
<keyword evidence="2" id="KW-0732">Signal</keyword>
<proteinExistence type="predicted"/>
<feature type="signal peptide" evidence="2">
    <location>
        <begin position="1"/>
        <end position="22"/>
    </location>
</feature>
<feature type="compositionally biased region" description="Basic and acidic residues" evidence="1">
    <location>
        <begin position="90"/>
        <end position="101"/>
    </location>
</feature>
<feature type="chain" id="PRO_5047307094" description="DNA repair protein" evidence="2">
    <location>
        <begin position="23"/>
        <end position="208"/>
    </location>
</feature>
<accession>A0ABW8KAD0</accession>